<dbReference type="EMBL" id="FNIT01000005">
    <property type="protein sequence ID" value="SDO27842.1"/>
    <property type="molecule type" value="Genomic_DNA"/>
</dbReference>
<dbReference type="Proteomes" id="UP000198793">
    <property type="component" value="Unassembled WGS sequence"/>
</dbReference>
<dbReference type="STRING" id="1166073.SAMN05192530_10521"/>
<dbReference type="Pfam" id="PF06676">
    <property type="entry name" value="DUF1178"/>
    <property type="match status" value="1"/>
</dbReference>
<proteinExistence type="predicted"/>
<protein>
    <submittedName>
        <fullName evidence="1">Uncharacterized protein</fullName>
    </submittedName>
</protein>
<dbReference type="PIRSF" id="PIRSF032131">
    <property type="entry name" value="UCP032131"/>
    <property type="match status" value="1"/>
</dbReference>
<reference evidence="1 2" key="1">
    <citation type="submission" date="2016-10" db="EMBL/GenBank/DDBJ databases">
        <authorList>
            <person name="de Groot N.N."/>
        </authorList>
    </citation>
    <scope>NUCLEOTIDE SEQUENCE [LARGE SCALE GENOMIC DNA]</scope>
    <source>
        <strain evidence="2">L7-484,KACC 16230,DSM 25025</strain>
    </source>
</reference>
<dbReference type="OrthoDB" id="9799894at2"/>
<evidence type="ECO:0000313" key="2">
    <source>
        <dbReference type="Proteomes" id="UP000198793"/>
    </source>
</evidence>
<organism evidence="1 2">
    <name type="scientific">Aureimonas jatrophae</name>
    <dbReference type="NCBI Taxonomy" id="1166073"/>
    <lineage>
        <taxon>Bacteria</taxon>
        <taxon>Pseudomonadati</taxon>
        <taxon>Pseudomonadota</taxon>
        <taxon>Alphaproteobacteria</taxon>
        <taxon>Hyphomicrobiales</taxon>
        <taxon>Aurantimonadaceae</taxon>
        <taxon>Aureimonas</taxon>
    </lineage>
</organism>
<keyword evidence="2" id="KW-1185">Reference proteome</keyword>
<evidence type="ECO:0000313" key="1">
    <source>
        <dbReference type="EMBL" id="SDO27842.1"/>
    </source>
</evidence>
<dbReference type="AlphaFoldDB" id="A0A1H0I8X6"/>
<dbReference type="InterPro" id="IPR009562">
    <property type="entry name" value="DUF1178"/>
</dbReference>
<dbReference type="RefSeq" id="WP_090673406.1">
    <property type="nucleotide sequence ID" value="NZ_FNIT01000005.1"/>
</dbReference>
<name>A0A1H0I8X6_9HYPH</name>
<gene>
    <name evidence="1" type="ORF">SAMN05192530_10521</name>
</gene>
<sequence>MIRFALRCNEAGHAFEGWFRSNEDFDAQAARDLLSCPVCGSAKVEKALMRPAVAHRAEREAPVAPVAAHGNGAPPEFVEMVRKMQDLARKVRAESDYVGRGFAAEARRIHYGETEERRIYGEASGDEVRSLLDEGITALPLPPLPEDAN</sequence>
<accession>A0A1H0I8X6</accession>